<dbReference type="InterPro" id="IPR050228">
    <property type="entry name" value="Carboxylesterase_BioH"/>
</dbReference>
<dbReference type="Pfam" id="PF00561">
    <property type="entry name" value="Abhydrolase_1"/>
    <property type="match status" value="1"/>
</dbReference>
<proteinExistence type="predicted"/>
<accession>A0A2P8HZH1</accession>
<reference evidence="2 3" key="1">
    <citation type="submission" date="2018-03" db="EMBL/GenBank/DDBJ databases">
        <title>Genomic Encyclopedia of Type Strains, Phase III (KMG-III): the genomes of soil and plant-associated and newly described type strains.</title>
        <authorList>
            <person name="Whitman W."/>
        </authorList>
    </citation>
    <scope>NUCLEOTIDE SEQUENCE [LARGE SCALE GENOMIC DNA]</scope>
    <source>
        <strain evidence="2 3">CGMCC 4.7097</strain>
    </source>
</reference>
<dbReference type="SUPFAM" id="SSF53474">
    <property type="entry name" value="alpha/beta-Hydrolases"/>
    <property type="match status" value="1"/>
</dbReference>
<protein>
    <submittedName>
        <fullName evidence="2">Alpha-beta hydrolase superfamily lysophospholipase</fullName>
    </submittedName>
</protein>
<dbReference type="EMBL" id="PYAX01000019">
    <property type="protein sequence ID" value="PSL51628.1"/>
    <property type="molecule type" value="Genomic_DNA"/>
</dbReference>
<evidence type="ECO:0000313" key="3">
    <source>
        <dbReference type="Proteomes" id="UP000241118"/>
    </source>
</evidence>
<keyword evidence="2" id="KW-0378">Hydrolase</keyword>
<evidence type="ECO:0000313" key="2">
    <source>
        <dbReference type="EMBL" id="PSL51628.1"/>
    </source>
</evidence>
<sequence>MLKTILTLALAASIAPAPPAEQVVRKDWKVRGEAGYLGVREVRPDRAARGRPVVLLHGARVPGVASFDLPVPGGSLAADLARQGHRVFVVDARGYGASDRPPALDAPPSANPPAVTGEQVVRDIASVVDWLRATTRHHRVDLVGWATGGHWAAWYASEHAGRVEHLVVLNSLYGAIDGHPVLGRGSVYEDPARPGEFDDARHGAYRLSTGPGLLGGWDSGIPVDDKSRWRDPRVAAAYVEHALAGDPTSADREPPSFRAPTGAMKDSFHLATGRRLWHAGTITARTLVLRGALDFWSREGDVTTLVADLRRAEDVRAVHLDGATHFAHLDRAGHGRDRLLDEVLRWLR</sequence>
<evidence type="ECO:0000259" key="1">
    <source>
        <dbReference type="Pfam" id="PF00561"/>
    </source>
</evidence>
<gene>
    <name evidence="2" type="ORF">B0I31_11958</name>
</gene>
<dbReference type="OrthoDB" id="4298576at2"/>
<dbReference type="PANTHER" id="PTHR43194:SF2">
    <property type="entry name" value="PEROXISOMAL MEMBRANE PROTEIN LPX1"/>
    <property type="match status" value="1"/>
</dbReference>
<comment type="caution">
    <text evidence="2">The sequence shown here is derived from an EMBL/GenBank/DDBJ whole genome shotgun (WGS) entry which is preliminary data.</text>
</comment>
<dbReference type="Gene3D" id="3.40.50.1820">
    <property type="entry name" value="alpha/beta hydrolase"/>
    <property type="match status" value="1"/>
</dbReference>
<dbReference type="AlphaFoldDB" id="A0A2P8HZH1"/>
<dbReference type="RefSeq" id="WP_106619733.1">
    <property type="nucleotide sequence ID" value="NZ_PYAX01000019.1"/>
</dbReference>
<dbReference type="GO" id="GO:0016787">
    <property type="term" value="F:hydrolase activity"/>
    <property type="evidence" value="ECO:0007669"/>
    <property type="project" value="UniProtKB-KW"/>
</dbReference>
<dbReference type="InterPro" id="IPR029058">
    <property type="entry name" value="AB_hydrolase_fold"/>
</dbReference>
<dbReference type="Proteomes" id="UP000241118">
    <property type="component" value="Unassembled WGS sequence"/>
</dbReference>
<keyword evidence="3" id="KW-1185">Reference proteome</keyword>
<organism evidence="2 3">
    <name type="scientific">Saccharothrix carnea</name>
    <dbReference type="NCBI Taxonomy" id="1280637"/>
    <lineage>
        <taxon>Bacteria</taxon>
        <taxon>Bacillati</taxon>
        <taxon>Actinomycetota</taxon>
        <taxon>Actinomycetes</taxon>
        <taxon>Pseudonocardiales</taxon>
        <taxon>Pseudonocardiaceae</taxon>
        <taxon>Saccharothrix</taxon>
    </lineage>
</organism>
<feature type="domain" description="AB hydrolase-1" evidence="1">
    <location>
        <begin position="52"/>
        <end position="209"/>
    </location>
</feature>
<name>A0A2P8HZH1_SACCR</name>
<dbReference type="PANTHER" id="PTHR43194">
    <property type="entry name" value="HYDROLASE ALPHA/BETA FOLD FAMILY"/>
    <property type="match status" value="1"/>
</dbReference>
<dbReference type="InterPro" id="IPR000073">
    <property type="entry name" value="AB_hydrolase_1"/>
</dbReference>